<keyword evidence="2" id="KW-0812">Transmembrane</keyword>
<feature type="compositionally biased region" description="Polar residues" evidence="1">
    <location>
        <begin position="134"/>
        <end position="151"/>
    </location>
</feature>
<feature type="compositionally biased region" description="Polar residues" evidence="1">
    <location>
        <begin position="200"/>
        <end position="209"/>
    </location>
</feature>
<feature type="compositionally biased region" description="Low complexity" evidence="1">
    <location>
        <begin position="356"/>
        <end position="369"/>
    </location>
</feature>
<evidence type="ECO:0000256" key="2">
    <source>
        <dbReference type="SAM" id="Phobius"/>
    </source>
</evidence>
<feature type="transmembrane region" description="Helical" evidence="2">
    <location>
        <begin position="658"/>
        <end position="679"/>
    </location>
</feature>
<proteinExistence type="predicted"/>
<accession>A0A061HDW8</accession>
<reference evidence="3 4" key="1">
    <citation type="journal article" date="2013" name="Plant Cell">
        <title>The transition from a phytopathogenic smut ancestor to an anamorphic biocontrol agent deciphered by comparative whole-genome analysis.</title>
        <authorList>
            <person name="Lefebvre F."/>
            <person name="Joly D.L."/>
            <person name="Labbe C."/>
            <person name="Teichmann B."/>
            <person name="Linning R."/>
            <person name="Belzile F."/>
            <person name="Bakkeren G."/>
            <person name="Belanger R.R."/>
        </authorList>
    </citation>
    <scope>NUCLEOTIDE SEQUENCE [LARGE SCALE GENOMIC DNA]</scope>
    <source>
        <strain evidence="3 4">PF-1</strain>
    </source>
</reference>
<dbReference type="RefSeq" id="XP_007879334.1">
    <property type="nucleotide sequence ID" value="XM_007881143.1"/>
</dbReference>
<feature type="compositionally biased region" description="Basic residues" evidence="1">
    <location>
        <begin position="765"/>
        <end position="775"/>
    </location>
</feature>
<feature type="compositionally biased region" description="Polar residues" evidence="1">
    <location>
        <begin position="217"/>
        <end position="235"/>
    </location>
</feature>
<dbReference type="KEGG" id="pfp:PFL1_03624"/>
<keyword evidence="2" id="KW-0472">Membrane</keyword>
<gene>
    <name evidence="3" type="ORF">PFL1_03624</name>
</gene>
<feature type="compositionally biased region" description="Basic and acidic residues" evidence="1">
    <location>
        <begin position="32"/>
        <end position="51"/>
    </location>
</feature>
<feature type="region of interest" description="Disordered" evidence="1">
    <location>
        <begin position="1"/>
        <end position="609"/>
    </location>
</feature>
<feature type="compositionally biased region" description="Basic and acidic residues" evidence="1">
    <location>
        <begin position="588"/>
        <end position="601"/>
    </location>
</feature>
<dbReference type="GeneID" id="19317732"/>
<dbReference type="AlphaFoldDB" id="A0A061HDW8"/>
<keyword evidence="2" id="KW-1133">Transmembrane helix</keyword>
<feature type="compositionally biased region" description="Pro residues" evidence="1">
    <location>
        <begin position="384"/>
        <end position="412"/>
    </location>
</feature>
<feature type="region of interest" description="Disordered" evidence="1">
    <location>
        <begin position="730"/>
        <end position="791"/>
    </location>
</feature>
<dbReference type="OrthoDB" id="3366868at2759"/>
<evidence type="ECO:0000313" key="4">
    <source>
        <dbReference type="Proteomes" id="UP000053664"/>
    </source>
</evidence>
<evidence type="ECO:0000256" key="1">
    <source>
        <dbReference type="SAM" id="MobiDB-lite"/>
    </source>
</evidence>
<dbReference type="HOGENOM" id="CLU_362511_0_0_1"/>
<feature type="compositionally biased region" description="Polar residues" evidence="1">
    <location>
        <begin position="704"/>
        <end position="713"/>
    </location>
</feature>
<feature type="compositionally biased region" description="Pro residues" evidence="1">
    <location>
        <begin position="574"/>
        <end position="583"/>
    </location>
</feature>
<sequence length="791" mass="82933">MQPPAGPTHTQNTPSQQFRGRDSRVVSIYDKYLYDPKDLESSDPRRRELARKASRMRLQGKAANVHEANGQNPPQRKSIAFAQGTKTRDRPQDGPAPDRDSGAWGLGMGMLDDNASGSDSDSEDGHRPPPRSAPVQQTDNRFADQQSSRSASAERGSWSERAAAVGQRPPDNASQNPPSLKLMGLKSAKNGGSIPPAPPQQTLDSSYGTDSERQRRIPSTSDYGDNTSRHGSTINFGAGHDSLDSSGAPGQQRLQQPANANTSDSQNRRPISPKTELTRQLGLVTPNAPPPGHPQQGDYFQGATHGQGVAPAPGNFSGPSPPRSAGPTNPFDNPHNPPPPQHGGRAPSPMAPPRSPGFAPGPAGPFPRGAQGGMPPNGRMPSPGMAPPSPYGPPGSMPRGPSPQPMAPPNVPPNVLQRGPQPGPHPQQQMLSPSGGPVRYANGQGPPSPGHGPMPMRGPSPGPGPMRGPPPGPGPMRGPQPTGPAGPMGPNGFAGGPQPPQQRNMGPGFSDSPGPQKRQSIFRRSMAFFNGAPGPGSQGPAGQHGPPGGAPAGKRQSLFRRSMAFLGGNGGPPRAQPPPPADPVPRVKGFEDDTEKPDHSRKSQFLGAGGAGFEWDAQGQGAKFWRRFSVAQKTAHTQKMEEGSKAWHETMAVGKRKLIVLTVISLTILVGTIVGIIVWREMVSPSGNKDSGQPGSLYHGNFGDGTTPSSTVSGALDRRMAMPTGLAKRVTYSGEDGDRGDDEVSALQNVSSPVELSLDAPRNLPMRHRRRRSKAASRAAAPQSGSLADID</sequence>
<feature type="region of interest" description="Disordered" evidence="1">
    <location>
        <begin position="686"/>
        <end position="713"/>
    </location>
</feature>
<dbReference type="eggNOG" id="ENOG502QS87">
    <property type="taxonomic scope" value="Eukaryota"/>
</dbReference>
<evidence type="ECO:0000313" key="3">
    <source>
        <dbReference type="EMBL" id="EPQ28821.1"/>
    </source>
</evidence>
<protein>
    <submittedName>
        <fullName evidence="3">Uncharacterized protein</fullName>
    </submittedName>
</protein>
<name>A0A061HDW8_9BASI</name>
<feature type="compositionally biased region" description="Polar residues" evidence="1">
    <location>
        <begin position="8"/>
        <end position="18"/>
    </location>
</feature>
<dbReference type="Proteomes" id="UP000053664">
    <property type="component" value="Unassembled WGS sequence"/>
</dbReference>
<organism evidence="3 4">
    <name type="scientific">Pseudozyma flocculosa PF-1</name>
    <dbReference type="NCBI Taxonomy" id="1277687"/>
    <lineage>
        <taxon>Eukaryota</taxon>
        <taxon>Fungi</taxon>
        <taxon>Dikarya</taxon>
        <taxon>Basidiomycota</taxon>
        <taxon>Ustilaginomycotina</taxon>
        <taxon>Ustilaginomycetes</taxon>
        <taxon>Ustilaginales</taxon>
        <taxon>Ustilaginaceae</taxon>
        <taxon>Pseudozyma</taxon>
    </lineage>
</organism>
<dbReference type="EMBL" id="KE361633">
    <property type="protein sequence ID" value="EPQ28821.1"/>
    <property type="molecule type" value="Genomic_DNA"/>
</dbReference>
<feature type="compositionally biased region" description="Basic and acidic residues" evidence="1">
    <location>
        <begin position="86"/>
        <end position="101"/>
    </location>
</feature>
<feature type="compositionally biased region" description="Polar residues" evidence="1">
    <location>
        <begin position="244"/>
        <end position="269"/>
    </location>
</feature>
<feature type="compositionally biased region" description="Pro residues" evidence="1">
    <location>
        <begin position="446"/>
        <end position="484"/>
    </location>
</feature>